<dbReference type="OrthoDB" id="4074965at2759"/>
<comment type="subcellular location">
    <subcellularLocation>
        <location evidence="1">Membrane</location>
        <topology evidence="1">Multi-pass membrane protein</topology>
    </subcellularLocation>
</comment>
<feature type="transmembrane region" description="Helical" evidence="5">
    <location>
        <begin position="49"/>
        <end position="75"/>
    </location>
</feature>
<evidence type="ECO:0000313" key="8">
    <source>
        <dbReference type="Proteomes" id="UP000509510"/>
    </source>
</evidence>
<dbReference type="KEGG" id="trg:TRUGW13939_02031"/>
<feature type="transmembrane region" description="Helical" evidence="5">
    <location>
        <begin position="120"/>
        <end position="141"/>
    </location>
</feature>
<feature type="transmembrane region" description="Helical" evidence="5">
    <location>
        <begin position="81"/>
        <end position="99"/>
    </location>
</feature>
<dbReference type="Pfam" id="PF01284">
    <property type="entry name" value="MARVEL"/>
    <property type="match status" value="1"/>
</dbReference>
<evidence type="ECO:0000313" key="7">
    <source>
        <dbReference type="EMBL" id="QKX54941.1"/>
    </source>
</evidence>
<dbReference type="InterPro" id="IPR008253">
    <property type="entry name" value="Marvel"/>
</dbReference>
<sequence>MSDPIVPRSIAIPLRFLLRSAQVAFAAINAGLVGYFLKAYEGDGILGRWIYVEVLAALAIVFGVLLMVPILHGYFVWPIDIAFGLAWVAAFGTLVNALEATECGQDITNLECTQWKVNEAFTFLSAIAWLITGFVGLFYVWRADQQRLGYWTGRYNV</sequence>
<name>A0A7H8QN18_TALRU</name>
<gene>
    <name evidence="7" type="ORF">TRUGW13939_02031</name>
</gene>
<evidence type="ECO:0000259" key="6">
    <source>
        <dbReference type="Pfam" id="PF01284"/>
    </source>
</evidence>
<evidence type="ECO:0000256" key="3">
    <source>
        <dbReference type="ARBA" id="ARBA00022989"/>
    </source>
</evidence>
<dbReference type="GO" id="GO:0016020">
    <property type="term" value="C:membrane"/>
    <property type="evidence" value="ECO:0007669"/>
    <property type="project" value="UniProtKB-SubCell"/>
</dbReference>
<keyword evidence="8" id="KW-1185">Reference proteome</keyword>
<keyword evidence="2 5" id="KW-0812">Transmembrane</keyword>
<evidence type="ECO:0000256" key="1">
    <source>
        <dbReference type="ARBA" id="ARBA00004141"/>
    </source>
</evidence>
<dbReference type="RefSeq" id="XP_035341120.1">
    <property type="nucleotide sequence ID" value="XM_035485227.1"/>
</dbReference>
<accession>A0A7H8QN18</accession>
<dbReference type="PANTHER" id="PTHR39608">
    <property type="entry name" value="INTEGRAL MEMBRANE PROTEIN (AFU_ORTHOLOGUE AFUA_5G08640)"/>
    <property type="match status" value="1"/>
</dbReference>
<keyword evidence="3 5" id="KW-1133">Transmembrane helix</keyword>
<dbReference type="AlphaFoldDB" id="A0A7H8QN18"/>
<dbReference type="GeneID" id="55989541"/>
<evidence type="ECO:0000256" key="2">
    <source>
        <dbReference type="ARBA" id="ARBA00022692"/>
    </source>
</evidence>
<keyword evidence="4 5" id="KW-0472">Membrane</keyword>
<proteinExistence type="predicted"/>
<dbReference type="PANTHER" id="PTHR39608:SF1">
    <property type="entry name" value="INTEGRAL MEMBRANE PROTEIN (AFU_ORTHOLOGUE AFUA_5G08640)"/>
    <property type="match status" value="1"/>
</dbReference>
<dbReference type="EMBL" id="CP055898">
    <property type="protein sequence ID" value="QKX54941.1"/>
    <property type="molecule type" value="Genomic_DNA"/>
</dbReference>
<reference evidence="8" key="1">
    <citation type="submission" date="2020-06" db="EMBL/GenBank/DDBJ databases">
        <title>A chromosome-scale genome assembly of Talaromyces rugulosus W13939.</title>
        <authorList>
            <person name="Wang B."/>
            <person name="Guo L."/>
            <person name="Ye K."/>
            <person name="Wang L."/>
        </authorList>
    </citation>
    <scope>NUCLEOTIDE SEQUENCE [LARGE SCALE GENOMIC DNA]</scope>
    <source>
        <strain evidence="8">W13939</strain>
    </source>
</reference>
<protein>
    <recommendedName>
        <fullName evidence="6">MARVEL domain-containing protein</fullName>
    </recommendedName>
</protein>
<feature type="transmembrane region" description="Helical" evidence="5">
    <location>
        <begin position="16"/>
        <end position="37"/>
    </location>
</feature>
<evidence type="ECO:0000256" key="4">
    <source>
        <dbReference type="ARBA" id="ARBA00023136"/>
    </source>
</evidence>
<feature type="domain" description="MARVEL" evidence="6">
    <location>
        <begin position="15"/>
        <end position="132"/>
    </location>
</feature>
<dbReference type="Proteomes" id="UP000509510">
    <property type="component" value="Chromosome I"/>
</dbReference>
<evidence type="ECO:0000256" key="5">
    <source>
        <dbReference type="SAM" id="Phobius"/>
    </source>
</evidence>
<organism evidence="7 8">
    <name type="scientific">Talaromyces rugulosus</name>
    <name type="common">Penicillium rugulosum</name>
    <dbReference type="NCBI Taxonomy" id="121627"/>
    <lineage>
        <taxon>Eukaryota</taxon>
        <taxon>Fungi</taxon>
        <taxon>Dikarya</taxon>
        <taxon>Ascomycota</taxon>
        <taxon>Pezizomycotina</taxon>
        <taxon>Eurotiomycetes</taxon>
        <taxon>Eurotiomycetidae</taxon>
        <taxon>Eurotiales</taxon>
        <taxon>Trichocomaceae</taxon>
        <taxon>Talaromyces</taxon>
        <taxon>Talaromyces sect. Islandici</taxon>
    </lineage>
</organism>